<gene>
    <name evidence="1" type="ORF">GKIL_3081</name>
</gene>
<dbReference type="KEGG" id="glj:GKIL_3081"/>
<evidence type="ECO:0000313" key="2">
    <source>
        <dbReference type="Proteomes" id="UP000017396"/>
    </source>
</evidence>
<organism evidence="1 2">
    <name type="scientific">Gloeobacter kilaueensis (strain ATCC BAA-2537 / CCAP 1431/1 / ULC 316 / JS1)</name>
    <dbReference type="NCBI Taxonomy" id="1183438"/>
    <lineage>
        <taxon>Bacteria</taxon>
        <taxon>Bacillati</taxon>
        <taxon>Cyanobacteriota</taxon>
        <taxon>Cyanophyceae</taxon>
        <taxon>Gloeobacterales</taxon>
        <taxon>Gloeobacteraceae</taxon>
        <taxon>Gloeobacter</taxon>
    </lineage>
</organism>
<dbReference type="AlphaFoldDB" id="U5QK50"/>
<name>U5QK50_GLOK1</name>
<reference evidence="1 2" key="1">
    <citation type="journal article" date="2013" name="PLoS ONE">
        <title>Cultivation and Complete Genome Sequencing of Gloeobacter kilaueensis sp. nov., from a Lava Cave in Kilauea Caldera, Hawai'i.</title>
        <authorList>
            <person name="Saw J.H."/>
            <person name="Schatz M."/>
            <person name="Brown M.V."/>
            <person name="Kunkel D.D."/>
            <person name="Foster J.S."/>
            <person name="Shick H."/>
            <person name="Christensen S."/>
            <person name="Hou S."/>
            <person name="Wan X."/>
            <person name="Donachie S.P."/>
        </authorList>
    </citation>
    <scope>NUCLEOTIDE SEQUENCE [LARGE SCALE GENOMIC DNA]</scope>
    <source>
        <strain evidence="2">JS</strain>
    </source>
</reference>
<accession>U5QK50</accession>
<dbReference type="EMBL" id="CP003587">
    <property type="protein sequence ID" value="AGY59327.1"/>
    <property type="molecule type" value="Genomic_DNA"/>
</dbReference>
<dbReference type="Proteomes" id="UP000017396">
    <property type="component" value="Chromosome"/>
</dbReference>
<dbReference type="HOGENOM" id="CLU_2569025_0_0_3"/>
<dbReference type="RefSeq" id="WP_023174580.1">
    <property type="nucleotide sequence ID" value="NC_022600.1"/>
</dbReference>
<sequence length="81" mass="8569">MDIFGINLGAPKLVDGLKLAFAAELGIATLSELTIGALGLDKNILTRPLVDIQRLNAAAQTLLWGALIYQLEQPVPAQSAE</sequence>
<protein>
    <submittedName>
        <fullName evidence="1">Uncharacterized protein</fullName>
    </submittedName>
</protein>
<proteinExistence type="predicted"/>
<keyword evidence="2" id="KW-1185">Reference proteome</keyword>
<evidence type="ECO:0000313" key="1">
    <source>
        <dbReference type="EMBL" id="AGY59327.1"/>
    </source>
</evidence>